<dbReference type="Pfam" id="PF00400">
    <property type="entry name" value="WD40"/>
    <property type="match status" value="2"/>
</dbReference>
<evidence type="ECO:0000259" key="6">
    <source>
        <dbReference type="PROSITE" id="PS50011"/>
    </source>
</evidence>
<evidence type="ECO:0000256" key="4">
    <source>
        <dbReference type="PROSITE-ProRule" id="PRU10141"/>
    </source>
</evidence>
<protein>
    <recommendedName>
        <fullName evidence="6">Protein kinase domain-containing protein</fullName>
    </recommendedName>
</protein>
<keyword evidence="1 4" id="KW-0547">Nucleotide-binding</keyword>
<keyword evidence="3" id="KW-0853">WD repeat</keyword>
<dbReference type="PROSITE" id="PS00108">
    <property type="entry name" value="PROTEIN_KINASE_ST"/>
    <property type="match status" value="1"/>
</dbReference>
<dbReference type="OrthoDB" id="10251741at2759"/>
<keyword evidence="2 4" id="KW-0067">ATP-binding</keyword>
<dbReference type="PROSITE" id="PS00107">
    <property type="entry name" value="PROTEIN_KINASE_ATP"/>
    <property type="match status" value="1"/>
</dbReference>
<dbReference type="PROSITE" id="PS50011">
    <property type="entry name" value="PROTEIN_KINASE_DOM"/>
    <property type="match status" value="1"/>
</dbReference>
<dbReference type="InterPro" id="IPR008271">
    <property type="entry name" value="Ser/Thr_kinase_AS"/>
</dbReference>
<feature type="domain" description="Protein kinase" evidence="6">
    <location>
        <begin position="381"/>
        <end position="626"/>
    </location>
</feature>
<dbReference type="GO" id="GO:0005524">
    <property type="term" value="F:ATP binding"/>
    <property type="evidence" value="ECO:0007669"/>
    <property type="project" value="UniProtKB-UniRule"/>
</dbReference>
<feature type="repeat" description="WD" evidence="3">
    <location>
        <begin position="189"/>
        <end position="231"/>
    </location>
</feature>
<dbReference type="InterPro" id="IPR000719">
    <property type="entry name" value="Prot_kinase_dom"/>
</dbReference>
<dbReference type="PROSITE" id="PS00678">
    <property type="entry name" value="WD_REPEATS_1"/>
    <property type="match status" value="1"/>
</dbReference>
<dbReference type="FunFam" id="1.10.510.10:FF:001468">
    <property type="entry name" value="Uncharacterized protein"/>
    <property type="match status" value="1"/>
</dbReference>
<feature type="binding site" evidence="4">
    <location>
        <position position="410"/>
    </location>
    <ligand>
        <name>ATP</name>
        <dbReference type="ChEBI" id="CHEBI:30616"/>
    </ligand>
</feature>
<comment type="caution">
    <text evidence="7">The sequence shown here is derived from an EMBL/GenBank/DDBJ whole genome shotgun (WGS) entry which is preliminary data.</text>
</comment>
<dbReference type="Pfam" id="PF00069">
    <property type="entry name" value="Pkinase"/>
    <property type="match status" value="1"/>
</dbReference>
<dbReference type="EMBL" id="CAJJDO010000138">
    <property type="protein sequence ID" value="CAD8204760.1"/>
    <property type="molecule type" value="Genomic_DNA"/>
</dbReference>
<evidence type="ECO:0000313" key="7">
    <source>
        <dbReference type="EMBL" id="CAD8204760.1"/>
    </source>
</evidence>
<dbReference type="AlphaFoldDB" id="A0A8S1XU90"/>
<dbReference type="PANTHER" id="PTHR47822">
    <property type="entry name" value="CARBOHYDRATE BINDING DOMAIN CONTAINING PROTEIN"/>
    <property type="match status" value="1"/>
</dbReference>
<proteinExistence type="predicted"/>
<reference evidence="7" key="1">
    <citation type="submission" date="2021-01" db="EMBL/GenBank/DDBJ databases">
        <authorList>
            <consortium name="Genoscope - CEA"/>
            <person name="William W."/>
        </authorList>
    </citation>
    <scope>NUCLEOTIDE SEQUENCE</scope>
</reference>
<sequence length="791" mass="91736">MDPKQRKDRSTSRDKKKTNKKQTQYSYGQLKFGEVQSKSKKISLKTFFGNPEFEIFCLRFDFEDQLIAAGCSDGTVKVFNIVSGKLAFNLQGSSEGASPTTAIRWRRDVANKAKSVFLSANSDGSLMMWQAQTGKQLFRTVEQGNQLLALDIRSDGDQFATAGKDFKIRVYDDEKKEVIHTFDKADYNQPGHQNRIFALKYLEETPNILLSGGWDGNLLIWDLRDHKSIGTIYGPNLSGDSLDFRNGQILTGSYRTNNQLQLWDFGTRQLIQEIQWDKNKNDSDFYVYSCQFSKINGDTILAGSSGRQELKLFDINSQYQTCGYIQDLQEEQQICIWWRRRCSLHLFIDQFKVMNKQQYIQIMDPQQLVDNLNDILLSDFFRYIEVLGRGSFGIVVAAHSQELDKIVAIKITPYFEQENESSLLQECTHPNIVKLYKVLVAYNFIYLIMEKLNGTTLDVILKEQTLDELQIRNIMLQVLNALAFLHRKGIIHRDLKPENIFISNGNHVKLIDLGLGYQIVCRGIIGQQVGTPYYIAPELIKGYEQTQAIDIFSLGIIFYQMLCNNLHPIWTEGQTKKDYYKTLCHEFHIKYPSHLSEMAQDFIKNTITHSPIDRMTAEQCLEHPYLLGEERKSHPITNKEIIQRYKFIQKFQLIVKALQMTKIFKQQCYEGYSYLKSQNSDEINEILLHDDAPKSQRIHTETHIIVRHQKSYYKPQSLKTIHLTKVTSSQDLKSIKNKMLNSNRCYNLTSRYKSSLDIQLPKVNSQKRINLQLPSISPYQTRQSSFIFRQS</sequence>
<organism evidence="7 8">
    <name type="scientific">Paramecium pentaurelia</name>
    <dbReference type="NCBI Taxonomy" id="43138"/>
    <lineage>
        <taxon>Eukaryota</taxon>
        <taxon>Sar</taxon>
        <taxon>Alveolata</taxon>
        <taxon>Ciliophora</taxon>
        <taxon>Intramacronucleata</taxon>
        <taxon>Oligohymenophorea</taxon>
        <taxon>Peniculida</taxon>
        <taxon>Parameciidae</taxon>
        <taxon>Paramecium</taxon>
    </lineage>
</organism>
<gene>
    <name evidence="7" type="ORF">PPENT_87.1.T1380078</name>
</gene>
<evidence type="ECO:0000256" key="3">
    <source>
        <dbReference type="PROSITE-ProRule" id="PRU00221"/>
    </source>
</evidence>
<dbReference type="SMART" id="SM00220">
    <property type="entry name" value="S_TKc"/>
    <property type="match status" value="1"/>
</dbReference>
<accession>A0A8S1XU90</accession>
<dbReference type="GO" id="GO:0004672">
    <property type="term" value="F:protein kinase activity"/>
    <property type="evidence" value="ECO:0007669"/>
    <property type="project" value="InterPro"/>
</dbReference>
<dbReference type="PANTHER" id="PTHR47822:SF2">
    <property type="entry name" value="F-BOX AND WD-40 DOMAIN PROTEIN 7"/>
    <property type="match status" value="1"/>
</dbReference>
<dbReference type="SMART" id="SM00320">
    <property type="entry name" value="WD40"/>
    <property type="match status" value="5"/>
</dbReference>
<dbReference type="PROSITE" id="PS50082">
    <property type="entry name" value="WD_REPEATS_2"/>
    <property type="match status" value="1"/>
</dbReference>
<evidence type="ECO:0000256" key="2">
    <source>
        <dbReference type="ARBA" id="ARBA00022840"/>
    </source>
</evidence>
<feature type="compositionally biased region" description="Basic and acidic residues" evidence="5">
    <location>
        <begin position="1"/>
        <end position="13"/>
    </location>
</feature>
<dbReference type="PROSITE" id="PS50294">
    <property type="entry name" value="WD_REPEATS_REGION"/>
    <property type="match status" value="1"/>
</dbReference>
<dbReference type="InterPro" id="IPR019775">
    <property type="entry name" value="WD40_repeat_CS"/>
</dbReference>
<dbReference type="Proteomes" id="UP000689195">
    <property type="component" value="Unassembled WGS sequence"/>
</dbReference>
<evidence type="ECO:0000256" key="1">
    <source>
        <dbReference type="ARBA" id="ARBA00022741"/>
    </source>
</evidence>
<keyword evidence="8" id="KW-1185">Reference proteome</keyword>
<dbReference type="InterPro" id="IPR017441">
    <property type="entry name" value="Protein_kinase_ATP_BS"/>
</dbReference>
<evidence type="ECO:0000256" key="5">
    <source>
        <dbReference type="SAM" id="MobiDB-lite"/>
    </source>
</evidence>
<feature type="region of interest" description="Disordered" evidence="5">
    <location>
        <begin position="1"/>
        <end position="24"/>
    </location>
</feature>
<evidence type="ECO:0000313" key="8">
    <source>
        <dbReference type="Proteomes" id="UP000689195"/>
    </source>
</evidence>
<name>A0A8S1XU90_9CILI</name>
<dbReference type="InterPro" id="IPR001680">
    <property type="entry name" value="WD40_rpt"/>
</dbReference>